<name>A0ACC3SEA6_9PEZI</name>
<dbReference type="Proteomes" id="UP001320706">
    <property type="component" value="Unassembled WGS sequence"/>
</dbReference>
<gene>
    <name evidence="1" type="ORF">M8818_004455</name>
</gene>
<reference evidence="1" key="1">
    <citation type="submission" date="2024-02" db="EMBL/GenBank/DDBJ databases">
        <title>Metagenome Assembled Genome of Zalaria obscura JY119.</title>
        <authorList>
            <person name="Vighnesh L."/>
            <person name="Jagadeeshwari U."/>
            <person name="Venkata Ramana C."/>
            <person name="Sasikala C."/>
        </authorList>
    </citation>
    <scope>NUCLEOTIDE SEQUENCE</scope>
    <source>
        <strain evidence="1">JY119</strain>
    </source>
</reference>
<keyword evidence="2" id="KW-1185">Reference proteome</keyword>
<organism evidence="1 2">
    <name type="scientific">Zalaria obscura</name>
    <dbReference type="NCBI Taxonomy" id="2024903"/>
    <lineage>
        <taxon>Eukaryota</taxon>
        <taxon>Fungi</taxon>
        <taxon>Dikarya</taxon>
        <taxon>Ascomycota</taxon>
        <taxon>Pezizomycotina</taxon>
        <taxon>Dothideomycetes</taxon>
        <taxon>Dothideomycetidae</taxon>
        <taxon>Dothideales</taxon>
        <taxon>Zalariaceae</taxon>
        <taxon>Zalaria</taxon>
    </lineage>
</organism>
<comment type="caution">
    <text evidence="1">The sequence shown here is derived from an EMBL/GenBank/DDBJ whole genome shotgun (WGS) entry which is preliminary data.</text>
</comment>
<protein>
    <submittedName>
        <fullName evidence="1">Uncharacterized protein</fullName>
    </submittedName>
</protein>
<sequence>MHRTQGIRSTSANDVAARRKIADAPLKLRLGLLRLTSSRGSRRRKGACKPIGLAQACRRELAVVHGPSQPSASYKRIQRDPLERTTRAATRRSFAAGERRPTNANWPLYEIDADP</sequence>
<dbReference type="EMBL" id="JAMKPW020000022">
    <property type="protein sequence ID" value="KAK8206621.1"/>
    <property type="molecule type" value="Genomic_DNA"/>
</dbReference>
<evidence type="ECO:0000313" key="2">
    <source>
        <dbReference type="Proteomes" id="UP001320706"/>
    </source>
</evidence>
<evidence type="ECO:0000313" key="1">
    <source>
        <dbReference type="EMBL" id="KAK8206621.1"/>
    </source>
</evidence>
<accession>A0ACC3SEA6</accession>
<proteinExistence type="predicted"/>